<keyword evidence="3" id="KW-1185">Reference proteome</keyword>
<sequence length="65" mass="7402">METDMAEMPGKSALSSQDSPFSQEKSTEEGEVAALRLTARSQTCLFVELREQRKFAFPICFRLRD</sequence>
<dbReference type="GeneTree" id="ENSGT00940000161686"/>
<reference evidence="2" key="2">
    <citation type="submission" date="2025-09" db="UniProtKB">
        <authorList>
            <consortium name="Ensembl"/>
        </authorList>
    </citation>
    <scope>IDENTIFICATION</scope>
</reference>
<evidence type="ECO:0000256" key="1">
    <source>
        <dbReference type="SAM" id="MobiDB-lite"/>
    </source>
</evidence>
<evidence type="ECO:0000313" key="3">
    <source>
        <dbReference type="Proteomes" id="UP000694561"/>
    </source>
</evidence>
<accession>A0A8C6BX34</accession>
<organism evidence="2 3">
    <name type="scientific">Monodon monoceros</name>
    <name type="common">Narwhal</name>
    <name type="synonym">Ceratodon monodon</name>
    <dbReference type="NCBI Taxonomy" id="40151"/>
    <lineage>
        <taxon>Eukaryota</taxon>
        <taxon>Metazoa</taxon>
        <taxon>Chordata</taxon>
        <taxon>Craniata</taxon>
        <taxon>Vertebrata</taxon>
        <taxon>Euteleostomi</taxon>
        <taxon>Mammalia</taxon>
        <taxon>Eutheria</taxon>
        <taxon>Laurasiatheria</taxon>
        <taxon>Artiodactyla</taxon>
        <taxon>Whippomorpha</taxon>
        <taxon>Cetacea</taxon>
        <taxon>Odontoceti</taxon>
        <taxon>Monodontidae</taxon>
        <taxon>Monodon</taxon>
    </lineage>
</organism>
<reference evidence="2" key="1">
    <citation type="submission" date="2025-08" db="UniProtKB">
        <authorList>
            <consortium name="Ensembl"/>
        </authorList>
    </citation>
    <scope>IDENTIFICATION</scope>
</reference>
<dbReference type="AlphaFoldDB" id="A0A8C6BX34"/>
<proteinExistence type="predicted"/>
<dbReference type="Proteomes" id="UP000694561">
    <property type="component" value="Unplaced"/>
</dbReference>
<gene>
    <name evidence="2" type="primary">ZNF286A</name>
</gene>
<evidence type="ECO:0000313" key="2">
    <source>
        <dbReference type="Ensembl" id="ENSMMNP00015022562.1"/>
    </source>
</evidence>
<dbReference type="Ensembl" id="ENSMMNT00015024799.1">
    <property type="protein sequence ID" value="ENSMMNP00015022562.1"/>
    <property type="gene ID" value="ENSMMNG00015016527.1"/>
</dbReference>
<feature type="region of interest" description="Disordered" evidence="1">
    <location>
        <begin position="1"/>
        <end position="30"/>
    </location>
</feature>
<feature type="compositionally biased region" description="Polar residues" evidence="1">
    <location>
        <begin position="13"/>
        <end position="24"/>
    </location>
</feature>
<protein>
    <submittedName>
        <fullName evidence="2">Zinc finger protein 286A</fullName>
    </submittedName>
</protein>
<name>A0A8C6BX34_MONMO</name>